<dbReference type="GO" id="GO:0008270">
    <property type="term" value="F:zinc ion binding"/>
    <property type="evidence" value="ECO:0007669"/>
    <property type="project" value="UniProtKB-KW"/>
</dbReference>
<keyword evidence="1" id="KW-0479">Metal-binding</keyword>
<name>A0AA87BA70_9FABA</name>
<keyword evidence="6" id="KW-1185">Reference proteome</keyword>
<gene>
    <name evidence="5" type="ORF">AYBTSS11_LOCUS30055</name>
</gene>
<keyword evidence="3" id="KW-0862">Zinc</keyword>
<dbReference type="PANTHER" id="PTHR34451">
    <property type="entry name" value="PHD FINGER FAMILY PROTEIN"/>
    <property type="match status" value="1"/>
</dbReference>
<reference evidence="5" key="1">
    <citation type="submission" date="2023-10" db="EMBL/GenBank/DDBJ databases">
        <authorList>
            <person name="Domelevo Entfellner J.-B."/>
        </authorList>
    </citation>
    <scope>NUCLEOTIDE SEQUENCE</scope>
</reference>
<organism evidence="5 6">
    <name type="scientific">Sphenostylis stenocarpa</name>
    <dbReference type="NCBI Taxonomy" id="92480"/>
    <lineage>
        <taxon>Eukaryota</taxon>
        <taxon>Viridiplantae</taxon>
        <taxon>Streptophyta</taxon>
        <taxon>Embryophyta</taxon>
        <taxon>Tracheophyta</taxon>
        <taxon>Spermatophyta</taxon>
        <taxon>Magnoliopsida</taxon>
        <taxon>eudicotyledons</taxon>
        <taxon>Gunneridae</taxon>
        <taxon>Pentapetalae</taxon>
        <taxon>rosids</taxon>
        <taxon>fabids</taxon>
        <taxon>Fabales</taxon>
        <taxon>Fabaceae</taxon>
        <taxon>Papilionoideae</taxon>
        <taxon>50 kb inversion clade</taxon>
        <taxon>NPAAA clade</taxon>
        <taxon>indigoferoid/millettioid clade</taxon>
        <taxon>Phaseoleae</taxon>
        <taxon>Sphenostylis</taxon>
    </lineage>
</organism>
<evidence type="ECO:0000256" key="4">
    <source>
        <dbReference type="SAM" id="MobiDB-lite"/>
    </source>
</evidence>
<accession>A0AA87BA70</accession>
<dbReference type="EMBL" id="OY731407">
    <property type="protein sequence ID" value="CAJ1977884.1"/>
    <property type="molecule type" value="Genomic_DNA"/>
</dbReference>
<feature type="compositionally biased region" description="Pro residues" evidence="4">
    <location>
        <begin position="1"/>
        <end position="13"/>
    </location>
</feature>
<feature type="region of interest" description="Disordered" evidence="4">
    <location>
        <begin position="1"/>
        <end position="21"/>
    </location>
</feature>
<dbReference type="Proteomes" id="UP001189624">
    <property type="component" value="Chromosome 10"/>
</dbReference>
<evidence type="ECO:0000313" key="6">
    <source>
        <dbReference type="Proteomes" id="UP001189624"/>
    </source>
</evidence>
<dbReference type="PANTHER" id="PTHR34451:SF15">
    <property type="entry name" value="PHD-TYPE DOMAIN-CONTAINING PROTEIN"/>
    <property type="match status" value="1"/>
</dbReference>
<keyword evidence="2" id="KW-0863">Zinc-finger</keyword>
<evidence type="ECO:0000256" key="2">
    <source>
        <dbReference type="ARBA" id="ARBA00022771"/>
    </source>
</evidence>
<protein>
    <submittedName>
        <fullName evidence="5">Uncharacterized protein</fullName>
    </submittedName>
</protein>
<dbReference type="PROSITE" id="PS01359">
    <property type="entry name" value="ZF_PHD_1"/>
    <property type="match status" value="1"/>
</dbReference>
<dbReference type="AlphaFoldDB" id="A0AA87BA70"/>
<evidence type="ECO:0000256" key="1">
    <source>
        <dbReference type="ARBA" id="ARBA00022723"/>
    </source>
</evidence>
<evidence type="ECO:0000256" key="3">
    <source>
        <dbReference type="ARBA" id="ARBA00022833"/>
    </source>
</evidence>
<sequence>MNLPPTKPTPPQPDTAQKSECGHCASKDSRLFHRLWIRGMNRRVCTSCVLLLHPSSFCPSCFQFFDHPLSNTSSASAHRFLSCTKCSSLTHLDCLPSPPPSSTFLCPPCSQPNFSFFPDSTSPLDKRRALIFLCACKVAAAAAAKSLSLARARVERTVREAAIARKRARDALDHCCILDKIKRLGLEGSLEVSNARNLGTHHNNVVCKKEELNSFTGQTNLNVKVPSEVLPLSRPVIKNGNNEGKFLNR</sequence>
<evidence type="ECO:0000313" key="5">
    <source>
        <dbReference type="EMBL" id="CAJ1977884.1"/>
    </source>
</evidence>
<dbReference type="Gramene" id="rna-AYBTSS11_LOCUS30055">
    <property type="protein sequence ID" value="CAJ1977884.1"/>
    <property type="gene ID" value="gene-AYBTSS11_LOCUS30055"/>
</dbReference>
<dbReference type="InterPro" id="IPR019786">
    <property type="entry name" value="Zinc_finger_PHD-type_CS"/>
</dbReference>
<proteinExistence type="predicted"/>